<protein>
    <submittedName>
        <fullName evidence="1">Uncharacterized protein</fullName>
    </submittedName>
</protein>
<name>A0A8T0EDI6_ARGBR</name>
<evidence type="ECO:0000313" key="2">
    <source>
        <dbReference type="Proteomes" id="UP000807504"/>
    </source>
</evidence>
<dbReference type="EMBL" id="JABXBU010002228">
    <property type="protein sequence ID" value="KAF8770839.1"/>
    <property type="molecule type" value="Genomic_DNA"/>
</dbReference>
<dbReference type="Proteomes" id="UP000807504">
    <property type="component" value="Unassembled WGS sequence"/>
</dbReference>
<dbReference type="AlphaFoldDB" id="A0A8T0EDI6"/>
<gene>
    <name evidence="1" type="ORF">HNY73_018323</name>
</gene>
<accession>A0A8T0EDI6</accession>
<sequence length="104" mass="12151">MCSKDLNDQQSLQSQQLIDTDEKLHAPSISSRAFSQLKILNDHLQTHAKPYKNKLTHHLLNTEGFDTDLRSSLRVRIFWLKIDLPLSDIRCLQERIKAAFFIFD</sequence>
<organism evidence="1 2">
    <name type="scientific">Argiope bruennichi</name>
    <name type="common">Wasp spider</name>
    <name type="synonym">Aranea bruennichi</name>
    <dbReference type="NCBI Taxonomy" id="94029"/>
    <lineage>
        <taxon>Eukaryota</taxon>
        <taxon>Metazoa</taxon>
        <taxon>Ecdysozoa</taxon>
        <taxon>Arthropoda</taxon>
        <taxon>Chelicerata</taxon>
        <taxon>Arachnida</taxon>
        <taxon>Araneae</taxon>
        <taxon>Araneomorphae</taxon>
        <taxon>Entelegynae</taxon>
        <taxon>Araneoidea</taxon>
        <taxon>Araneidae</taxon>
        <taxon>Argiope</taxon>
    </lineage>
</organism>
<comment type="caution">
    <text evidence="1">The sequence shown here is derived from an EMBL/GenBank/DDBJ whole genome shotgun (WGS) entry which is preliminary data.</text>
</comment>
<dbReference type="Gene3D" id="3.30.160.60">
    <property type="entry name" value="Classic Zinc Finger"/>
    <property type="match status" value="1"/>
</dbReference>
<reference evidence="1" key="1">
    <citation type="journal article" date="2020" name="bioRxiv">
        <title>Chromosome-level reference genome of the European wasp spider Argiope bruennichi: a resource for studies on range expansion and evolutionary adaptation.</title>
        <authorList>
            <person name="Sheffer M.M."/>
            <person name="Hoppe A."/>
            <person name="Krehenwinkel H."/>
            <person name="Uhl G."/>
            <person name="Kuss A.W."/>
            <person name="Jensen L."/>
            <person name="Jensen C."/>
            <person name="Gillespie R.G."/>
            <person name="Hoff K.J."/>
            <person name="Prost S."/>
        </authorList>
    </citation>
    <scope>NUCLEOTIDE SEQUENCE</scope>
</reference>
<reference evidence="1" key="2">
    <citation type="submission" date="2020-06" db="EMBL/GenBank/DDBJ databases">
        <authorList>
            <person name="Sheffer M."/>
        </authorList>
    </citation>
    <scope>NUCLEOTIDE SEQUENCE</scope>
</reference>
<proteinExistence type="predicted"/>
<keyword evidence="2" id="KW-1185">Reference proteome</keyword>
<evidence type="ECO:0000313" key="1">
    <source>
        <dbReference type="EMBL" id="KAF8770839.1"/>
    </source>
</evidence>